<dbReference type="AlphaFoldDB" id="A0A4U0FDP2"/>
<keyword evidence="1" id="KW-0121">Carboxypeptidase</keyword>
<accession>A0A4U0FDP2</accession>
<sequence length="404" mass="43577">MHTPKAASNPKVARVRKAGSSGPAFDLVRRNSPMRFMTKAFVLLLLAAVAAGCTGNQTSGGKQEQAFEIRLDQTAFSLKQWKMDGSHRSSVGGTLLLGSKPVAGALLRAGDNKRDIETDASGKFEILLDQSLLGTTAVKVISLDTAKLDGASLSHDEQNKGLSISAAMRVYYPIVIESAAKSAQDPEKTVVKGRLLADKTASVAYFQQDKYRISGTVKDADGKPVQGATVWIDRDGGEGFAKSVATDKDGRYEMFYLPEEDEETNLSVRYNSVKYTLPEGKIYRLPEDTSLNIDITLPREGTVIADKPPTLVSHTAPGALYTGVVVGLDIPQGTDYTVTIPDAEGHFGLTVPSRVWETKPSFFETNMTKFIAEGEMKAGDAIPASFIEAAPNAPRQIQTMQNEP</sequence>
<keyword evidence="2" id="KW-1185">Reference proteome</keyword>
<dbReference type="Pfam" id="PF13620">
    <property type="entry name" value="CarboxypepD_reg"/>
    <property type="match status" value="1"/>
</dbReference>
<dbReference type="InterPro" id="IPR008969">
    <property type="entry name" value="CarboxyPept-like_regulatory"/>
</dbReference>
<dbReference type="OrthoDB" id="2788780at2"/>
<dbReference type="Gene3D" id="2.60.40.1120">
    <property type="entry name" value="Carboxypeptidase-like, regulatory domain"/>
    <property type="match status" value="1"/>
</dbReference>
<keyword evidence="1" id="KW-0378">Hydrolase</keyword>
<dbReference type="SUPFAM" id="SSF49464">
    <property type="entry name" value="Carboxypeptidase regulatory domain-like"/>
    <property type="match status" value="1"/>
</dbReference>
<proteinExistence type="predicted"/>
<comment type="caution">
    <text evidence="1">The sequence shown here is derived from an EMBL/GenBank/DDBJ whole genome shotgun (WGS) entry which is preliminary data.</text>
</comment>
<protein>
    <submittedName>
        <fullName evidence="1">Carboxypeptidase regulatory-like domain-containing protein</fullName>
    </submittedName>
</protein>
<gene>
    <name evidence="1" type="ORF">E5161_08720</name>
</gene>
<keyword evidence="1" id="KW-0645">Protease</keyword>
<dbReference type="EMBL" id="SUPK01000003">
    <property type="protein sequence ID" value="TJY42907.1"/>
    <property type="molecule type" value="Genomic_DNA"/>
</dbReference>
<evidence type="ECO:0000313" key="2">
    <source>
        <dbReference type="Proteomes" id="UP000309673"/>
    </source>
</evidence>
<evidence type="ECO:0000313" key="1">
    <source>
        <dbReference type="EMBL" id="TJY42907.1"/>
    </source>
</evidence>
<dbReference type="GO" id="GO:0004180">
    <property type="term" value="F:carboxypeptidase activity"/>
    <property type="evidence" value="ECO:0007669"/>
    <property type="project" value="UniProtKB-KW"/>
</dbReference>
<reference evidence="1 2" key="1">
    <citation type="submission" date="2019-04" db="EMBL/GenBank/DDBJ databases">
        <title>Cohnella sp. nov., isolated from soil.</title>
        <authorList>
            <person name="Kim W."/>
        </authorList>
    </citation>
    <scope>NUCLEOTIDE SEQUENCE [LARGE SCALE GENOMIC DNA]</scope>
    <source>
        <strain evidence="1 2">CAU 1483</strain>
    </source>
</reference>
<name>A0A4U0FDP2_9BACL</name>
<organism evidence="1 2">
    <name type="scientific">Cohnella pontilimi</name>
    <dbReference type="NCBI Taxonomy" id="2564100"/>
    <lineage>
        <taxon>Bacteria</taxon>
        <taxon>Bacillati</taxon>
        <taxon>Bacillota</taxon>
        <taxon>Bacilli</taxon>
        <taxon>Bacillales</taxon>
        <taxon>Paenibacillaceae</taxon>
        <taxon>Cohnella</taxon>
    </lineage>
</organism>
<dbReference type="Proteomes" id="UP000309673">
    <property type="component" value="Unassembled WGS sequence"/>
</dbReference>